<protein>
    <submittedName>
        <fullName evidence="2">Uncharacterized protein</fullName>
    </submittedName>
</protein>
<comment type="caution">
    <text evidence="2">The sequence shown here is derived from an EMBL/GenBank/DDBJ whole genome shotgun (WGS) entry which is preliminary data.</text>
</comment>
<dbReference type="EMBL" id="JAVDWN010000012">
    <property type="protein sequence ID" value="MDR7165149.1"/>
    <property type="molecule type" value="Genomic_DNA"/>
</dbReference>
<dbReference type="Gene3D" id="3.20.20.80">
    <property type="entry name" value="Glycosidases"/>
    <property type="match status" value="1"/>
</dbReference>
<dbReference type="SUPFAM" id="SSF51445">
    <property type="entry name" value="(Trans)glycosidases"/>
    <property type="match status" value="1"/>
</dbReference>
<evidence type="ECO:0000313" key="3">
    <source>
        <dbReference type="Proteomes" id="UP001262032"/>
    </source>
</evidence>
<name>A0AAW8NFH7_PSEOX</name>
<gene>
    <name evidence="2" type="ORF">J2X12_003194</name>
</gene>
<accession>A0AAW8NFH7</accession>
<organism evidence="2 3">
    <name type="scientific">Pseudarthrobacter oxydans</name>
    <name type="common">Arthrobacter oxydans</name>
    <dbReference type="NCBI Taxonomy" id="1671"/>
    <lineage>
        <taxon>Bacteria</taxon>
        <taxon>Bacillati</taxon>
        <taxon>Actinomycetota</taxon>
        <taxon>Actinomycetes</taxon>
        <taxon>Micrococcales</taxon>
        <taxon>Micrococcaceae</taxon>
        <taxon>Pseudarthrobacter</taxon>
    </lineage>
</organism>
<dbReference type="InterPro" id="IPR017853">
    <property type="entry name" value="GH"/>
</dbReference>
<feature type="region of interest" description="Disordered" evidence="1">
    <location>
        <begin position="1"/>
        <end position="23"/>
    </location>
</feature>
<sequence length="297" mass="31798">MRRTPASEIPPRTTQRGRAQSCRAQPAGNSLAVPGMFGLLLAALLLVTGVPAYAVPSPGEGQQSFLGNDISWPQCNGNFPSEQAFAIVGVNNGLANTTNPCLSEQLRWAEDSAGHPGQPTVALYVNTANPGAAGSWWPDNDEYPAGQEVHNPYGPCRAGDYGKACAYMYGYAKAYDDAYFRGISNPSSYFWWLDVETENSWSRTDKDANRTVLEGMTDFFHSIGAEVGIYSTGQQWDRIVGTVSSSSNLYSLPSWLAGSLNASGAASACSQEPLTGGGKVVLAQFVSRGFDYNYSCP</sequence>
<dbReference type="AlphaFoldDB" id="A0AAW8NFH7"/>
<dbReference type="Proteomes" id="UP001262032">
    <property type="component" value="Unassembled WGS sequence"/>
</dbReference>
<reference evidence="2" key="1">
    <citation type="submission" date="2023-07" db="EMBL/GenBank/DDBJ databases">
        <title>Sorghum-associated microbial communities from plants grown in Nebraska, USA.</title>
        <authorList>
            <person name="Schachtman D."/>
        </authorList>
    </citation>
    <scope>NUCLEOTIDE SEQUENCE</scope>
    <source>
        <strain evidence="2">BE261</strain>
    </source>
</reference>
<evidence type="ECO:0000313" key="2">
    <source>
        <dbReference type="EMBL" id="MDR7165149.1"/>
    </source>
</evidence>
<evidence type="ECO:0000256" key="1">
    <source>
        <dbReference type="SAM" id="MobiDB-lite"/>
    </source>
</evidence>
<proteinExistence type="predicted"/>